<proteinExistence type="predicted"/>
<keyword evidence="2" id="KW-1185">Reference proteome</keyword>
<gene>
    <name evidence="1" type="ORF">ACEZ3G_00840</name>
</gene>
<organism evidence="1 2">
    <name type="scientific">Meishania litoralis</name>
    <dbReference type="NCBI Taxonomy" id="3434685"/>
    <lineage>
        <taxon>Bacteria</taxon>
        <taxon>Pseudomonadati</taxon>
        <taxon>Bacteroidota</taxon>
        <taxon>Flavobacteriia</taxon>
        <taxon>Flavobacteriales</taxon>
        <taxon>Flavobacteriaceae</taxon>
        <taxon>Meishania</taxon>
    </lineage>
</organism>
<comment type="caution">
    <text evidence="1">The sequence shown here is derived from an EMBL/GenBank/DDBJ whole genome shotgun (WGS) entry which is preliminary data.</text>
</comment>
<accession>A0ACC7LGB3</accession>
<name>A0ACC7LGB3_9FLAO</name>
<protein>
    <submittedName>
        <fullName evidence="1">Uncharacterized protein</fullName>
    </submittedName>
</protein>
<evidence type="ECO:0000313" key="1">
    <source>
        <dbReference type="EMBL" id="MFH6602005.1"/>
    </source>
</evidence>
<reference evidence="1" key="1">
    <citation type="submission" date="2024-09" db="EMBL/GenBank/DDBJ databases">
        <authorList>
            <person name="Liu J."/>
        </authorList>
    </citation>
    <scope>NUCLEOTIDE SEQUENCE</scope>
    <source>
        <strain evidence="1">NBU2967</strain>
    </source>
</reference>
<dbReference type="Proteomes" id="UP001595191">
    <property type="component" value="Unassembled WGS sequence"/>
</dbReference>
<sequence length="146" mass="16684">MYSKAILTLVVTFFLFFSASAQSCTLDIGGKNIDLIVKVFQLNEKQVTAMEEIRAELEVTSKAIKDDIQKLFDQHPQSSPEQLTTLAEKYKMLQQKLIDASYESDKKLLVMFNERQYERYLSLCVEALLDPIRVDPVQMGDAVDPK</sequence>
<dbReference type="EMBL" id="JBHFPV010000001">
    <property type="protein sequence ID" value="MFH6602005.1"/>
    <property type="molecule type" value="Genomic_DNA"/>
</dbReference>
<evidence type="ECO:0000313" key="2">
    <source>
        <dbReference type="Proteomes" id="UP001595191"/>
    </source>
</evidence>